<comment type="caution">
    <text evidence="1">The sequence shown here is derived from an EMBL/GenBank/DDBJ whole genome shotgun (WGS) entry which is preliminary data.</text>
</comment>
<dbReference type="InterPro" id="IPR008775">
    <property type="entry name" value="Phytyl_CoA_dOase-like"/>
</dbReference>
<dbReference type="Proteomes" id="UP000005933">
    <property type="component" value="Unassembled WGS sequence"/>
</dbReference>
<reference evidence="1 2" key="1">
    <citation type="journal article" date="2006" name="Mol. Plant Microbe Interact.">
        <title>Identification of open reading frames unique to a select agent: Ralstonia solanacearum race 3 biovar 2.</title>
        <authorList>
            <person name="Gabriel D.W."/>
            <person name="Allen C."/>
            <person name="Schell M."/>
            <person name="Denny T.P."/>
            <person name="Greenberg J.T."/>
            <person name="Duan Y.P."/>
            <person name="Flores-Cruz Z."/>
            <person name="Huang Q."/>
            <person name="Clifford J.M."/>
            <person name="Presting G."/>
            <person name="Gonzalez E.T."/>
            <person name="Reddy J."/>
            <person name="Elphinstone J."/>
            <person name="Swanson J."/>
            <person name="Yao J."/>
            <person name="Mulholland V."/>
            <person name="Liu L."/>
            <person name="Farmerie W."/>
            <person name="Patnaikuni M."/>
            <person name="Balogh B."/>
            <person name="Norman D."/>
            <person name="Alvarez A."/>
            <person name="Castillo J.A."/>
            <person name="Jones J."/>
            <person name="Saddler G."/>
            <person name="Walunas T."/>
            <person name="Zhukov A."/>
            <person name="Mikhailova N."/>
        </authorList>
    </citation>
    <scope>NUCLEOTIDE SEQUENCE [LARGE SCALE GENOMIC DNA]</scope>
    <source>
        <strain evidence="1 2">UW551</strain>
    </source>
</reference>
<organism evidence="1 2">
    <name type="scientific">Ralstonia solanacearum (strain UW551)</name>
    <dbReference type="NCBI Taxonomy" id="342110"/>
    <lineage>
        <taxon>Bacteria</taxon>
        <taxon>Pseudomonadati</taxon>
        <taxon>Pseudomonadota</taxon>
        <taxon>Betaproteobacteria</taxon>
        <taxon>Burkholderiales</taxon>
        <taxon>Burkholderiaceae</taxon>
        <taxon>Ralstonia</taxon>
        <taxon>Ralstonia solanacearum species complex</taxon>
    </lineage>
</organism>
<dbReference type="GO" id="GO:0005506">
    <property type="term" value="F:iron ion binding"/>
    <property type="evidence" value="ECO:0007669"/>
    <property type="project" value="UniProtKB-ARBA"/>
</dbReference>
<name>A0AB33VG12_RALSU</name>
<dbReference type="EMBL" id="AAKL01000010">
    <property type="protein sequence ID" value="EAP73727.1"/>
    <property type="molecule type" value="Genomic_DNA"/>
</dbReference>
<dbReference type="PANTHER" id="PTHR20883:SF51">
    <property type="entry name" value="PHYTANOYL-COA HYDROXYLASE"/>
    <property type="match status" value="1"/>
</dbReference>
<keyword evidence="1" id="KW-0406">Ion transport</keyword>
<evidence type="ECO:0000313" key="2">
    <source>
        <dbReference type="Proteomes" id="UP000005933"/>
    </source>
</evidence>
<dbReference type="GO" id="GO:0016706">
    <property type="term" value="F:2-oxoglutarate-dependent dioxygenase activity"/>
    <property type="evidence" value="ECO:0007669"/>
    <property type="project" value="UniProtKB-ARBA"/>
</dbReference>
<dbReference type="Pfam" id="PF05721">
    <property type="entry name" value="PhyH"/>
    <property type="match status" value="1"/>
</dbReference>
<keyword evidence="1" id="KW-0407">Ion channel</keyword>
<keyword evidence="1" id="KW-0813">Transport</keyword>
<dbReference type="Gene3D" id="2.60.120.620">
    <property type="entry name" value="q2cbj1_9rhob like domain"/>
    <property type="match status" value="1"/>
</dbReference>
<evidence type="ECO:0000313" key="1">
    <source>
        <dbReference type="EMBL" id="EAP73727.1"/>
    </source>
</evidence>
<proteinExistence type="predicted"/>
<accession>A0AB33VG12</accession>
<dbReference type="AlphaFoldDB" id="A0AB33VG12"/>
<dbReference type="PANTHER" id="PTHR20883">
    <property type="entry name" value="PHYTANOYL-COA DIOXYGENASE DOMAIN CONTAINING 1"/>
    <property type="match status" value="1"/>
</dbReference>
<gene>
    <name evidence="1" type="ORF">RRSL_03555</name>
</gene>
<dbReference type="GO" id="GO:0034220">
    <property type="term" value="P:monoatomic ion transmembrane transport"/>
    <property type="evidence" value="ECO:0007669"/>
    <property type="project" value="UniProtKB-KW"/>
</dbReference>
<dbReference type="SUPFAM" id="SSF51197">
    <property type="entry name" value="Clavaminate synthase-like"/>
    <property type="match status" value="1"/>
</dbReference>
<sequence length="290" mass="31326">MFPAQRRGIALHWASRSRRPAAPSPISMTSSASVLAQSHALDAEQQAFFHRHGYLILRALAGPSECAALLAAARAALEKAVPPVELEADVGYAGAPASREAEGGRTVRRLLDADSRGTPLTDWARDARVAGPIAQLIGAPVRLSLAHHNCVMTKHPAFGTATHWHRDSRYWSFARSELVSAWLALVEETVDNGCLWVIPGSHTLDLPAGCFDDKLFLRPDLPENRALIDTARPVPLRPGDVLLFHCNTFHAARANQTGAIKFSLVTTYYGTDNAPLPGTRSSARPDPLVG</sequence>
<protein>
    <submittedName>
        <fullName evidence="1">Potassium channel protein</fullName>
    </submittedName>
</protein>